<feature type="transmembrane region" description="Helical" evidence="1">
    <location>
        <begin position="57"/>
        <end position="74"/>
    </location>
</feature>
<organism evidence="2">
    <name type="scientific">Glycine max</name>
    <name type="common">Soybean</name>
    <name type="synonym">Glycine hispida</name>
    <dbReference type="NCBI Taxonomy" id="3847"/>
    <lineage>
        <taxon>Eukaryota</taxon>
        <taxon>Viridiplantae</taxon>
        <taxon>Streptophyta</taxon>
        <taxon>Embryophyta</taxon>
        <taxon>Tracheophyta</taxon>
        <taxon>Spermatophyta</taxon>
        <taxon>Magnoliopsida</taxon>
        <taxon>eudicotyledons</taxon>
        <taxon>Gunneridae</taxon>
        <taxon>Pentapetalae</taxon>
        <taxon>rosids</taxon>
        <taxon>fabids</taxon>
        <taxon>Fabales</taxon>
        <taxon>Fabaceae</taxon>
        <taxon>Papilionoideae</taxon>
        <taxon>50 kb inversion clade</taxon>
        <taxon>NPAAA clade</taxon>
        <taxon>indigoferoid/millettioid clade</taxon>
        <taxon>Phaseoleae</taxon>
        <taxon>Glycine</taxon>
        <taxon>Glycine subgen. Soja</taxon>
    </lineage>
</organism>
<sequence>MEEIMTYNSIICVFVLIYSTRRKEMGFRGRGTFPIFTYMIINLCMHADDDENGRRKAIICYTSFLINFFFYYYSSHD</sequence>
<evidence type="ECO:0000313" key="2">
    <source>
        <dbReference type="EMBL" id="KRH27658.1"/>
    </source>
</evidence>
<reference evidence="3" key="2">
    <citation type="submission" date="2018-02" db="UniProtKB">
        <authorList>
            <consortium name="EnsemblPlants"/>
        </authorList>
    </citation>
    <scope>IDENTIFICATION</scope>
    <source>
        <strain evidence="3">Williams 82</strain>
    </source>
</reference>
<dbReference type="EMBL" id="CM000844">
    <property type="protein sequence ID" value="KRH27658.1"/>
    <property type="molecule type" value="Genomic_DNA"/>
</dbReference>
<evidence type="ECO:0000313" key="3">
    <source>
        <dbReference type="EnsemblPlants" id="KRH27658"/>
    </source>
</evidence>
<dbReference type="EnsemblPlants" id="KRH27658">
    <property type="protein sequence ID" value="KRH27658"/>
    <property type="gene ID" value="GLYMA_11G007000"/>
</dbReference>
<gene>
    <name evidence="2" type="ORF">GLYMA_11G007000</name>
</gene>
<dbReference type="AlphaFoldDB" id="A0A0R0HAP7"/>
<evidence type="ECO:0000256" key="1">
    <source>
        <dbReference type="SAM" id="Phobius"/>
    </source>
</evidence>
<accession>A0A0R0HAP7</accession>
<protein>
    <submittedName>
        <fullName evidence="2 3">Uncharacterized protein</fullName>
    </submittedName>
</protein>
<keyword evidence="1" id="KW-0472">Membrane</keyword>
<dbReference type="InParanoid" id="A0A0R0HAP7"/>
<dbReference type="Proteomes" id="UP000008827">
    <property type="component" value="Chromosome 11"/>
</dbReference>
<name>A0A0R0HAP7_SOYBN</name>
<keyword evidence="4" id="KW-1185">Reference proteome</keyword>
<keyword evidence="1" id="KW-1133">Transmembrane helix</keyword>
<keyword evidence="1" id="KW-0812">Transmembrane</keyword>
<reference evidence="2 3" key="1">
    <citation type="journal article" date="2010" name="Nature">
        <title>Genome sequence of the palaeopolyploid soybean.</title>
        <authorList>
            <person name="Schmutz J."/>
            <person name="Cannon S.B."/>
            <person name="Schlueter J."/>
            <person name="Ma J."/>
            <person name="Mitros T."/>
            <person name="Nelson W."/>
            <person name="Hyten D.L."/>
            <person name="Song Q."/>
            <person name="Thelen J.J."/>
            <person name="Cheng J."/>
            <person name="Xu D."/>
            <person name="Hellsten U."/>
            <person name="May G.D."/>
            <person name="Yu Y."/>
            <person name="Sakurai T."/>
            <person name="Umezawa T."/>
            <person name="Bhattacharyya M.K."/>
            <person name="Sandhu D."/>
            <person name="Valliyodan B."/>
            <person name="Lindquist E."/>
            <person name="Peto M."/>
            <person name="Grant D."/>
            <person name="Shu S."/>
            <person name="Goodstein D."/>
            <person name="Barry K."/>
            <person name="Futrell-Griggs M."/>
            <person name="Abernathy B."/>
            <person name="Du J."/>
            <person name="Tian Z."/>
            <person name="Zhu L."/>
            <person name="Gill N."/>
            <person name="Joshi T."/>
            <person name="Libault M."/>
            <person name="Sethuraman A."/>
            <person name="Zhang X.-C."/>
            <person name="Shinozaki K."/>
            <person name="Nguyen H.T."/>
            <person name="Wing R.A."/>
            <person name="Cregan P."/>
            <person name="Specht J."/>
            <person name="Grimwood J."/>
            <person name="Rokhsar D."/>
            <person name="Stacey G."/>
            <person name="Shoemaker R.C."/>
            <person name="Jackson S.A."/>
        </authorList>
    </citation>
    <scope>NUCLEOTIDE SEQUENCE [LARGE SCALE GENOMIC DNA]</scope>
    <source>
        <strain evidence="3">cv. Williams 82</strain>
        <tissue evidence="2">Callus</tissue>
    </source>
</reference>
<proteinExistence type="predicted"/>
<reference evidence="2" key="3">
    <citation type="submission" date="2018-07" db="EMBL/GenBank/DDBJ databases">
        <title>WGS assembly of Glycine max.</title>
        <authorList>
            <person name="Schmutz J."/>
            <person name="Cannon S."/>
            <person name="Schlueter J."/>
            <person name="Ma J."/>
            <person name="Mitros T."/>
            <person name="Nelson W."/>
            <person name="Hyten D."/>
            <person name="Song Q."/>
            <person name="Thelen J."/>
            <person name="Cheng J."/>
            <person name="Xu D."/>
            <person name="Hellsten U."/>
            <person name="May G."/>
            <person name="Yu Y."/>
            <person name="Sakurai T."/>
            <person name="Umezawa T."/>
            <person name="Bhattacharyya M."/>
            <person name="Sandhu D."/>
            <person name="Valliyodan B."/>
            <person name="Lindquist E."/>
            <person name="Peto M."/>
            <person name="Grant D."/>
            <person name="Shu S."/>
            <person name="Goodstein D."/>
            <person name="Barry K."/>
            <person name="Futrell-Griggs M."/>
            <person name="Abernathy B."/>
            <person name="Du J."/>
            <person name="Tian Z."/>
            <person name="Zhu L."/>
            <person name="Gill N."/>
            <person name="Joshi T."/>
            <person name="Libault M."/>
            <person name="Sethuraman A."/>
            <person name="Zhang X."/>
            <person name="Shinozaki K."/>
            <person name="Nguyen H."/>
            <person name="Wing R."/>
            <person name="Cregan P."/>
            <person name="Specht J."/>
            <person name="Grimwood J."/>
            <person name="Rokhsar D."/>
            <person name="Stacey G."/>
            <person name="Shoemaker R."/>
            <person name="Jackson S."/>
        </authorList>
    </citation>
    <scope>NUCLEOTIDE SEQUENCE</scope>
    <source>
        <tissue evidence="2">Callus</tissue>
    </source>
</reference>
<dbReference type="Gramene" id="KRH27658">
    <property type="protein sequence ID" value="KRH27658"/>
    <property type="gene ID" value="GLYMA_11G007000"/>
</dbReference>
<evidence type="ECO:0000313" key="4">
    <source>
        <dbReference type="Proteomes" id="UP000008827"/>
    </source>
</evidence>